<evidence type="ECO:0000313" key="2">
    <source>
        <dbReference type="EMBL" id="KFI65580.1"/>
    </source>
</evidence>
<dbReference type="STRING" id="1688.BCUN_0073"/>
<accession>A0A087B3I0</accession>
<feature type="domain" description="Transposase IS204/IS1001/IS1096/IS1165 DDE" evidence="1">
    <location>
        <begin position="2"/>
        <end position="84"/>
    </location>
</feature>
<dbReference type="Proteomes" id="UP000029067">
    <property type="component" value="Unassembled WGS sequence"/>
</dbReference>
<dbReference type="EMBL" id="JGYV01000001">
    <property type="protein sequence ID" value="KFI65580.1"/>
    <property type="molecule type" value="Genomic_DNA"/>
</dbReference>
<evidence type="ECO:0000313" key="3">
    <source>
        <dbReference type="Proteomes" id="UP000029067"/>
    </source>
</evidence>
<dbReference type="OrthoDB" id="3238779at2"/>
<organism evidence="2 3">
    <name type="scientific">Bifidobacterium cuniculi</name>
    <dbReference type="NCBI Taxonomy" id="1688"/>
    <lineage>
        <taxon>Bacteria</taxon>
        <taxon>Bacillati</taxon>
        <taxon>Actinomycetota</taxon>
        <taxon>Actinomycetes</taxon>
        <taxon>Bifidobacteriales</taxon>
        <taxon>Bifidobacteriaceae</taxon>
        <taxon>Bifidobacterium</taxon>
    </lineage>
</organism>
<comment type="caution">
    <text evidence="2">The sequence shown here is derived from an EMBL/GenBank/DDBJ whole genome shotgun (WGS) entry which is preliminary data.</text>
</comment>
<dbReference type="AlphaFoldDB" id="A0A087B3I0"/>
<keyword evidence="3" id="KW-1185">Reference proteome</keyword>
<dbReference type="InterPro" id="IPR047951">
    <property type="entry name" value="Transpos_ISL3"/>
</dbReference>
<dbReference type="PANTHER" id="PTHR33498:SF1">
    <property type="entry name" value="TRANSPOSASE FOR INSERTION SEQUENCE ELEMENT IS1557"/>
    <property type="match status" value="1"/>
</dbReference>
<dbReference type="Pfam" id="PF01610">
    <property type="entry name" value="DDE_Tnp_ISL3"/>
    <property type="match status" value="1"/>
</dbReference>
<protein>
    <submittedName>
        <fullName evidence="2">Transposase</fullName>
    </submittedName>
</protein>
<gene>
    <name evidence="2" type="ORF">BCUN_0073</name>
</gene>
<dbReference type="eggNOG" id="COG3464">
    <property type="taxonomic scope" value="Bacteria"/>
</dbReference>
<reference evidence="2 3" key="1">
    <citation type="submission" date="2014-03" db="EMBL/GenBank/DDBJ databases">
        <title>Genomics of Bifidobacteria.</title>
        <authorList>
            <person name="Ventura M."/>
            <person name="Milani C."/>
            <person name="Lugli G.A."/>
        </authorList>
    </citation>
    <scope>NUCLEOTIDE SEQUENCE [LARGE SCALE GENOMIC DNA]</scope>
    <source>
        <strain evidence="2 3">LMG 10738</strain>
    </source>
</reference>
<dbReference type="InterPro" id="IPR002560">
    <property type="entry name" value="Transposase_DDE"/>
</dbReference>
<evidence type="ECO:0000259" key="1">
    <source>
        <dbReference type="Pfam" id="PF01610"/>
    </source>
</evidence>
<name>A0A087B3I0_9BIFI</name>
<sequence length="101" mass="11600">MHDVFRAETAHEARARLEQWLRRACHKPEPQFKDLAAKIRRHKDAIARSVELGLGNARVEAADNKIKLTVRMGYGFRNIDNLIALVMLRCSRLQPTLPGRD</sequence>
<proteinExistence type="predicted"/>
<dbReference type="PANTHER" id="PTHR33498">
    <property type="entry name" value="TRANSPOSASE FOR INSERTION SEQUENCE ELEMENT IS1557"/>
    <property type="match status" value="1"/>
</dbReference>